<evidence type="ECO:0000259" key="1">
    <source>
        <dbReference type="PROSITE" id="PS50097"/>
    </source>
</evidence>
<sequence length="263" mass="30054">MPEVHRKGVYVDQIMIDLPNDKVRLGSYMTPPRPIKGTEHLSYSFIVKGFDNVKRNDFKVYLYVHGGPIDLVTGSFYIVQRITMLNAEQAEVNASLNQYRRIHIYTGPKLDPLTPDLRIVATVNFKGFEQNRTNFFLESQPLSIWKSNEKLTITDIREAAEFNLPQATLIVENKTLRVCRDLLNIVSPIFEAMVNNNFEKEPEFAIYGFDYQTVESAINICKGLSITSENIDAADKMLHFAQTYCIPALIEKLNIVIAERGEN</sequence>
<dbReference type="CDD" id="cd18186">
    <property type="entry name" value="BTB_POZ_ZBTB_KLHL-like"/>
    <property type="match status" value="1"/>
</dbReference>
<feature type="domain" description="BTB" evidence="1">
    <location>
        <begin position="165"/>
        <end position="220"/>
    </location>
</feature>
<keyword evidence="2" id="KW-1185">Reference proteome</keyword>
<evidence type="ECO:0000313" key="2">
    <source>
        <dbReference type="Proteomes" id="UP000492821"/>
    </source>
</evidence>
<dbReference type="Gene3D" id="3.30.710.10">
    <property type="entry name" value="Potassium Channel Kv1.1, Chain A"/>
    <property type="match status" value="1"/>
</dbReference>
<name>A0A7E4W388_PANRE</name>
<dbReference type="Proteomes" id="UP000492821">
    <property type="component" value="Unassembled WGS sequence"/>
</dbReference>
<dbReference type="Pfam" id="PF00651">
    <property type="entry name" value="BTB"/>
    <property type="match status" value="1"/>
</dbReference>
<dbReference type="WBParaSite" id="Pan_g6286.t1">
    <property type="protein sequence ID" value="Pan_g6286.t1"/>
    <property type="gene ID" value="Pan_g6286"/>
</dbReference>
<protein>
    <submittedName>
        <fullName evidence="3">BTB domain-containing protein</fullName>
    </submittedName>
</protein>
<organism evidence="2 3">
    <name type="scientific">Panagrellus redivivus</name>
    <name type="common">Microworm</name>
    <dbReference type="NCBI Taxonomy" id="6233"/>
    <lineage>
        <taxon>Eukaryota</taxon>
        <taxon>Metazoa</taxon>
        <taxon>Ecdysozoa</taxon>
        <taxon>Nematoda</taxon>
        <taxon>Chromadorea</taxon>
        <taxon>Rhabditida</taxon>
        <taxon>Tylenchina</taxon>
        <taxon>Panagrolaimomorpha</taxon>
        <taxon>Panagrolaimoidea</taxon>
        <taxon>Panagrolaimidae</taxon>
        <taxon>Panagrellus</taxon>
    </lineage>
</organism>
<dbReference type="InterPro" id="IPR011333">
    <property type="entry name" value="SKP1/BTB/POZ_sf"/>
</dbReference>
<dbReference type="AlphaFoldDB" id="A0A7E4W388"/>
<accession>A0A7E4W388</accession>
<dbReference type="SUPFAM" id="SSF54695">
    <property type="entry name" value="POZ domain"/>
    <property type="match status" value="1"/>
</dbReference>
<reference evidence="3" key="2">
    <citation type="submission" date="2020-10" db="UniProtKB">
        <authorList>
            <consortium name="WormBaseParasite"/>
        </authorList>
    </citation>
    <scope>IDENTIFICATION</scope>
</reference>
<dbReference type="PROSITE" id="PS50097">
    <property type="entry name" value="BTB"/>
    <property type="match status" value="1"/>
</dbReference>
<evidence type="ECO:0000313" key="3">
    <source>
        <dbReference type="WBParaSite" id="Pan_g6286.t1"/>
    </source>
</evidence>
<proteinExistence type="predicted"/>
<dbReference type="SMART" id="SM00225">
    <property type="entry name" value="BTB"/>
    <property type="match status" value="1"/>
</dbReference>
<reference evidence="2" key="1">
    <citation type="journal article" date="2013" name="Genetics">
        <title>The draft genome and transcriptome of Panagrellus redivivus are shaped by the harsh demands of a free-living lifestyle.</title>
        <authorList>
            <person name="Srinivasan J."/>
            <person name="Dillman A.R."/>
            <person name="Macchietto M.G."/>
            <person name="Heikkinen L."/>
            <person name="Lakso M."/>
            <person name="Fracchia K.M."/>
            <person name="Antoshechkin I."/>
            <person name="Mortazavi A."/>
            <person name="Wong G."/>
            <person name="Sternberg P.W."/>
        </authorList>
    </citation>
    <scope>NUCLEOTIDE SEQUENCE [LARGE SCALE GENOMIC DNA]</scope>
    <source>
        <strain evidence="2">MT8872</strain>
    </source>
</reference>
<dbReference type="InterPro" id="IPR000210">
    <property type="entry name" value="BTB/POZ_dom"/>
</dbReference>